<evidence type="ECO:0000259" key="3">
    <source>
        <dbReference type="Pfam" id="PF01591"/>
    </source>
</evidence>
<dbReference type="EMBL" id="JYNV01000271">
    <property type="protein sequence ID" value="KZM20716.1"/>
    <property type="molecule type" value="Genomic_DNA"/>
</dbReference>
<keyword evidence="5" id="KW-0418">Kinase</keyword>
<dbReference type="GO" id="GO:0005829">
    <property type="term" value="C:cytosol"/>
    <property type="evidence" value="ECO:0007669"/>
    <property type="project" value="TreeGrafter"/>
</dbReference>
<dbReference type="InterPro" id="IPR013079">
    <property type="entry name" value="6Phosfructo_kin"/>
</dbReference>
<dbReference type="InterPro" id="IPR035396">
    <property type="entry name" value="Bac_rhamnosid6H"/>
</dbReference>
<dbReference type="InterPro" id="IPR029063">
    <property type="entry name" value="SAM-dependent_MTases_sf"/>
</dbReference>
<keyword evidence="6" id="KW-1185">Reference proteome</keyword>
<dbReference type="PANTHER" id="PTHR10606">
    <property type="entry name" value="6-PHOSPHOFRUCTO-2-KINASE/FRUCTOSE-2,6-BISPHOSPHATASE"/>
    <property type="match status" value="1"/>
</dbReference>
<evidence type="ECO:0000313" key="6">
    <source>
        <dbReference type="Proteomes" id="UP000076837"/>
    </source>
</evidence>
<dbReference type="GO" id="GO:0006003">
    <property type="term" value="P:fructose 2,6-bisphosphate metabolic process"/>
    <property type="evidence" value="ECO:0007669"/>
    <property type="project" value="InterPro"/>
</dbReference>
<evidence type="ECO:0000313" key="5">
    <source>
        <dbReference type="EMBL" id="KZM20716.1"/>
    </source>
</evidence>
<dbReference type="PRINTS" id="PR00991">
    <property type="entry name" value="6PFRUCTKNASE"/>
</dbReference>
<evidence type="ECO:0000259" key="4">
    <source>
        <dbReference type="Pfam" id="PF17389"/>
    </source>
</evidence>
<proteinExistence type="predicted"/>
<dbReference type="PANTHER" id="PTHR10606:SF39">
    <property type="entry name" value="6-PHOSPHOFRUCTO-2-KINASE_FRUCTOSE-2,6-BISPHOSPHATASE YLR345W-RELATED"/>
    <property type="match status" value="1"/>
</dbReference>
<dbReference type="SUPFAM" id="SSF48208">
    <property type="entry name" value="Six-hairpin glycosidases"/>
    <property type="match status" value="1"/>
</dbReference>
<dbReference type="InterPro" id="IPR013078">
    <property type="entry name" value="His_Pase_superF_clade-1"/>
</dbReference>
<dbReference type="Pfam" id="PF01591">
    <property type="entry name" value="6PF2K"/>
    <property type="match status" value="1"/>
</dbReference>
<dbReference type="Gene3D" id="1.50.10.10">
    <property type="match status" value="1"/>
</dbReference>
<dbReference type="FunFam" id="3.40.50.1240:FF:000031">
    <property type="entry name" value="6-phosphofructo-2-kinase/fructose-2, 6-bisphosphatase"/>
    <property type="match status" value="1"/>
</dbReference>
<dbReference type="Pfam" id="PF00300">
    <property type="entry name" value="His_Phos_1"/>
    <property type="match status" value="1"/>
</dbReference>
<keyword evidence="1" id="KW-0547">Nucleotide-binding</keyword>
<dbReference type="Gene3D" id="3.40.50.1240">
    <property type="entry name" value="Phosphoglycerate mutase-like"/>
    <property type="match status" value="1"/>
</dbReference>
<evidence type="ECO:0000256" key="2">
    <source>
        <dbReference type="ARBA" id="ARBA00022840"/>
    </source>
</evidence>
<dbReference type="SUPFAM" id="SSF53335">
    <property type="entry name" value="S-adenosyl-L-methionine-dependent methyltransferases"/>
    <property type="match status" value="1"/>
</dbReference>
<reference evidence="5 6" key="1">
    <citation type="journal article" date="2016" name="Sci. Rep.">
        <title>Draft genome sequencing and secretome analysis of fungal phytopathogen Ascochyta rabiei provides insight into the necrotrophic effector repertoire.</title>
        <authorList>
            <person name="Verma S."/>
            <person name="Gazara R.K."/>
            <person name="Nizam S."/>
            <person name="Parween S."/>
            <person name="Chattopadhyay D."/>
            <person name="Verma P.K."/>
        </authorList>
    </citation>
    <scope>NUCLEOTIDE SEQUENCE [LARGE SCALE GENOMIC DNA]</scope>
    <source>
        <strain evidence="5 6">ArDII</strain>
    </source>
</reference>
<dbReference type="GO" id="GO:0004331">
    <property type="term" value="F:fructose-2,6-bisphosphate 2-phosphatase activity"/>
    <property type="evidence" value="ECO:0007669"/>
    <property type="project" value="TreeGrafter"/>
</dbReference>
<protein>
    <submittedName>
        <fullName evidence="5">6-phosphofructo-2-kinase</fullName>
    </submittedName>
</protein>
<sequence length="1492" mass="166639">MDTLLTAEIYANSPRFRRRSSTFVDAIHDLPGKEEMAPAQLYSTESGRLFHSGRIVIATVGLPARGKTHTSVAIARYLRWLGVKTHVFHLGDYRRATLGPDQDVPEDYFFLNATPQSVLLRNKILKKCRDDIYHFLENEKGQVAIYDAVNAISQGRRSLAKEFAKKGIQTVFIESQCTDERIIQENVRRVKISSPDYKGWNDEDAVRDYLARINSRIPHFETMEEQDLHWIKMINAGERVHVNNCAFGYLSQRIVFYLLNLHIKSRQTYFARAGTTREEDSYKADADLSPAGHEYAKQMSDVLLRYREEERLKLIDQGAPDAALKPLTIWTSTRRRTVQTSEYLASMGYRVRQRSQMSQMNPGVCEKMSERKIREEFPHEVTKHEADPYHHRYPRAESYHDLAVRMEPIILELEREENDLLIIAHESVLRVLYGYLMACNAADIPKLEFPRDEIIEIIPSSYNNVAKRIKIPNLPQSMVPGSPEDIKIPVPPSGASGNITASLDKKGTYYLGPGSRVSLDFGIEVGGWISFNADRGSNTNTSASYISLAFAESPAFVGSISDDTGATPTQDWDQAPNDTLPQGSSFYTTPIERFRGGFRFLTINSFTHVSISNITCTIGFAPNTPNLRAYDGHFYTPDDELLVRTWYAGAYTVQTNIAPKDTGRWLPQVRPGWAYNNSIGITGPLLVDGAKRDRAIWPGDLGIQGTTAFLALGHDGLESVYNALDTLFYYQNATTGRFPFAGPATGSFRNGAQSDTYHAWSMIAMFNYAIWTSDQAWLETHWGNITHGLNFILSGLGNEVGLHEQTRPNDWARQGGGGYNSALNALDYHALASFAGLANGLAKATSAPFRANASLQEQSAQWSTAAARLKTAFNHLLWDESASLYRDNGTTTLHPQDGNALALLYNLTTTLTQSSALSRALTSFHGPIGPLTPELPDTISPFISSIEVLSHFAAARPSRALALTRSLWGYLLDSPLMTGSTLAEGLSANGSLYYRGSAGYKNDAAYTSLSHGWSSGPTVALTSHVGGLEIVAWRSWRFRPQSDGRVRRVQTGFASPMGAFGVEWDITGGVNGSRAFDFEAKVTAAQGTAGTVELVWVCEKIEVDEKVYGGGMLEGGRERNVRAFGCVWDDEDDGKSVKETKTYCLVFSRGNAFHDDIITSLGEPRLRHHACGLNRDWKHCQNLQSEKQMSFTRSLQLNSLTRLTQRRPYSSVFPGFPPNFFAEHSMSSTSSPSQTPFPATPYKPRYDKWPYNSYDFQRQDENDDGIFYRQPRLVTHIDDPAIERLTAYYDTVLPSKGKILDLCTSWKSFYPSSTKSAVQKSDVEVFGVGLNAEEMALNGLFQGKERWRVMDLNKAPHDVCAGWPEKGLNFDAVTCVVSIDYLIKPLEVCTRLLEATKEGGRIHLAISNRCFPNKVVGRWMMLNEQSRLEFVGDYLHFAGWKEVEFVDLCARDEKGQRITDDHGTIIAASAAGRLMGHLDPLWVVRATKGSSK</sequence>
<dbReference type="CDD" id="cd07040">
    <property type="entry name" value="HP"/>
    <property type="match status" value="1"/>
</dbReference>
<dbReference type="InterPro" id="IPR003094">
    <property type="entry name" value="6Pfruct_kin"/>
</dbReference>
<dbReference type="GO" id="GO:0006000">
    <property type="term" value="P:fructose metabolic process"/>
    <property type="evidence" value="ECO:0007669"/>
    <property type="project" value="InterPro"/>
</dbReference>
<dbReference type="Proteomes" id="UP000076837">
    <property type="component" value="Unassembled WGS sequence"/>
</dbReference>
<dbReference type="Gene3D" id="3.40.50.300">
    <property type="entry name" value="P-loop containing nucleotide triphosphate hydrolases"/>
    <property type="match status" value="1"/>
</dbReference>
<dbReference type="GO" id="GO:0005524">
    <property type="term" value="F:ATP binding"/>
    <property type="evidence" value="ECO:0007669"/>
    <property type="project" value="UniProtKB-KW"/>
</dbReference>
<comment type="caution">
    <text evidence="5">The sequence shown here is derived from an EMBL/GenBank/DDBJ whole genome shotgun (WGS) entry which is preliminary data.</text>
</comment>
<dbReference type="FunFam" id="3.40.50.300:FF:001280">
    <property type="entry name" value="Related to 6-phosphofructo-2-kinase"/>
    <property type="match status" value="1"/>
</dbReference>
<organism evidence="5 6">
    <name type="scientific">Didymella rabiei</name>
    <name type="common">Chickpea ascochyta blight fungus</name>
    <name type="synonym">Mycosphaerella rabiei</name>
    <dbReference type="NCBI Taxonomy" id="5454"/>
    <lineage>
        <taxon>Eukaryota</taxon>
        <taxon>Fungi</taxon>
        <taxon>Dikarya</taxon>
        <taxon>Ascomycota</taxon>
        <taxon>Pezizomycotina</taxon>
        <taxon>Dothideomycetes</taxon>
        <taxon>Pleosporomycetidae</taxon>
        <taxon>Pleosporales</taxon>
        <taxon>Pleosporineae</taxon>
        <taxon>Didymellaceae</taxon>
        <taxon>Ascochyta</taxon>
    </lineage>
</organism>
<evidence type="ECO:0000256" key="1">
    <source>
        <dbReference type="ARBA" id="ARBA00022741"/>
    </source>
</evidence>
<dbReference type="GO" id="GO:0003873">
    <property type="term" value="F:6-phosphofructo-2-kinase activity"/>
    <property type="evidence" value="ECO:0007669"/>
    <property type="project" value="InterPro"/>
</dbReference>
<dbReference type="Pfam" id="PF17389">
    <property type="entry name" value="Bac_rhamnosid6H"/>
    <property type="match status" value="1"/>
</dbReference>
<dbReference type="InterPro" id="IPR008928">
    <property type="entry name" value="6-hairpin_glycosidase_sf"/>
</dbReference>
<name>A0A162ZNA5_DIDRA</name>
<keyword evidence="2" id="KW-0067">ATP-binding</keyword>
<dbReference type="SUPFAM" id="SSF53254">
    <property type="entry name" value="Phosphoglycerate mutase-like"/>
    <property type="match status" value="1"/>
</dbReference>
<feature type="domain" description="Alpha-L-rhamnosidase six-hairpin glycosidase" evidence="4">
    <location>
        <begin position="686"/>
        <end position="917"/>
    </location>
</feature>
<dbReference type="STRING" id="5454.A0A162ZNA5"/>
<gene>
    <name evidence="5" type="ORF">ST47_g8130</name>
</gene>
<dbReference type="InterPro" id="IPR027417">
    <property type="entry name" value="P-loop_NTPase"/>
</dbReference>
<dbReference type="InterPro" id="IPR029033">
    <property type="entry name" value="His_PPase_superfam"/>
</dbReference>
<dbReference type="SUPFAM" id="SSF52540">
    <property type="entry name" value="P-loop containing nucleoside triphosphate hydrolases"/>
    <property type="match status" value="1"/>
</dbReference>
<dbReference type="Gene3D" id="2.60.420.10">
    <property type="entry name" value="Maltose phosphorylase, domain 3"/>
    <property type="match status" value="1"/>
</dbReference>
<dbReference type="InterPro" id="IPR012341">
    <property type="entry name" value="6hp_glycosidase-like_sf"/>
</dbReference>
<keyword evidence="5" id="KW-0808">Transferase</keyword>
<dbReference type="SMART" id="SM00855">
    <property type="entry name" value="PGAM"/>
    <property type="match status" value="1"/>
</dbReference>
<feature type="domain" description="6-phosphofructo-2-kinase" evidence="3">
    <location>
        <begin position="45"/>
        <end position="264"/>
    </location>
</feature>
<accession>A0A162ZNA5</accession>